<dbReference type="GO" id="GO:0005524">
    <property type="term" value="F:ATP binding"/>
    <property type="evidence" value="ECO:0007669"/>
    <property type="project" value="UniProtKB-KW"/>
</dbReference>
<feature type="domain" description="AMP-dependent synthetase/ligase" evidence="5">
    <location>
        <begin position="16"/>
        <end position="409"/>
    </location>
</feature>
<gene>
    <name evidence="6" type="primary">menE_2</name>
    <name evidence="6" type="ORF">SDC9_11511</name>
</gene>
<evidence type="ECO:0000256" key="4">
    <source>
        <dbReference type="SAM" id="MobiDB-lite"/>
    </source>
</evidence>
<dbReference type="EMBL" id="VSSQ01000030">
    <property type="protein sequence ID" value="MPL65846.1"/>
    <property type="molecule type" value="Genomic_DNA"/>
</dbReference>
<dbReference type="GO" id="GO:0004467">
    <property type="term" value="F:long-chain fatty acid-CoA ligase activity"/>
    <property type="evidence" value="ECO:0007669"/>
    <property type="project" value="UniProtKB-EC"/>
</dbReference>
<accession>A0A644TFV9</accession>
<organism evidence="6">
    <name type="scientific">bioreactor metagenome</name>
    <dbReference type="NCBI Taxonomy" id="1076179"/>
    <lineage>
        <taxon>unclassified sequences</taxon>
        <taxon>metagenomes</taxon>
        <taxon>ecological metagenomes</taxon>
    </lineage>
</organism>
<evidence type="ECO:0000259" key="5">
    <source>
        <dbReference type="Pfam" id="PF00501"/>
    </source>
</evidence>
<dbReference type="PANTHER" id="PTHR43272:SF33">
    <property type="entry name" value="AMP-BINDING DOMAIN-CONTAINING PROTEIN-RELATED"/>
    <property type="match status" value="1"/>
</dbReference>
<comment type="catalytic activity">
    <reaction evidence="3">
        <text>a long-chain fatty acid + ATP + CoA = a long-chain fatty acyl-CoA + AMP + diphosphate</text>
        <dbReference type="Rhea" id="RHEA:15421"/>
        <dbReference type="ChEBI" id="CHEBI:30616"/>
        <dbReference type="ChEBI" id="CHEBI:33019"/>
        <dbReference type="ChEBI" id="CHEBI:57287"/>
        <dbReference type="ChEBI" id="CHEBI:57560"/>
        <dbReference type="ChEBI" id="CHEBI:83139"/>
        <dbReference type="ChEBI" id="CHEBI:456215"/>
        <dbReference type="EC" id="6.2.1.3"/>
    </reaction>
    <physiologicalReaction direction="left-to-right" evidence="3">
        <dbReference type="Rhea" id="RHEA:15422"/>
    </physiologicalReaction>
</comment>
<reference evidence="6" key="1">
    <citation type="submission" date="2019-08" db="EMBL/GenBank/DDBJ databases">
        <authorList>
            <person name="Kucharzyk K."/>
            <person name="Murdoch R.W."/>
            <person name="Higgins S."/>
            <person name="Loffler F."/>
        </authorList>
    </citation>
    <scope>NUCLEOTIDE SEQUENCE</scope>
</reference>
<dbReference type="InterPro" id="IPR000873">
    <property type="entry name" value="AMP-dep_synth/lig_dom"/>
</dbReference>
<evidence type="ECO:0000256" key="2">
    <source>
        <dbReference type="ARBA" id="ARBA00022840"/>
    </source>
</evidence>
<dbReference type="InterPro" id="IPR042099">
    <property type="entry name" value="ANL_N_sf"/>
</dbReference>
<evidence type="ECO:0000256" key="1">
    <source>
        <dbReference type="ARBA" id="ARBA00022741"/>
    </source>
</evidence>
<dbReference type="Gene3D" id="3.40.50.12780">
    <property type="entry name" value="N-terminal domain of ligase-like"/>
    <property type="match status" value="1"/>
</dbReference>
<feature type="compositionally biased region" description="Basic and acidic residues" evidence="4">
    <location>
        <begin position="140"/>
        <end position="151"/>
    </location>
</feature>
<evidence type="ECO:0000313" key="6">
    <source>
        <dbReference type="EMBL" id="MPL65846.1"/>
    </source>
</evidence>
<dbReference type="EC" id="6.2.1.26" evidence="6"/>
<dbReference type="InterPro" id="IPR045851">
    <property type="entry name" value="AMP-bd_C_sf"/>
</dbReference>
<comment type="caution">
    <text evidence="6">The sequence shown here is derived from an EMBL/GenBank/DDBJ whole genome shotgun (WGS) entry which is preliminary data.</text>
</comment>
<dbReference type="PANTHER" id="PTHR43272">
    <property type="entry name" value="LONG-CHAIN-FATTY-ACID--COA LIGASE"/>
    <property type="match status" value="1"/>
</dbReference>
<dbReference type="InterPro" id="IPR020845">
    <property type="entry name" value="AMP-binding_CS"/>
</dbReference>
<dbReference type="GO" id="GO:0008756">
    <property type="term" value="F:o-succinylbenzoate-CoA ligase activity"/>
    <property type="evidence" value="ECO:0007669"/>
    <property type="project" value="UniProtKB-EC"/>
</dbReference>
<keyword evidence="6" id="KW-0436">Ligase</keyword>
<dbReference type="SUPFAM" id="SSF56801">
    <property type="entry name" value="Acetyl-CoA synthetase-like"/>
    <property type="match status" value="1"/>
</dbReference>
<sequence>MYALKEMTLVELVEKGSKHYGDRAALSMFGGASLSYAGLEKASAAFAQKLLSYGIEDGDKVALLSENSPAWGVAFFAILRAGAIAVPILVDFNPDQIANILKHSGARAVICSDKLEAKLKPSYGSLAIVGIVEGELRRKGPTREKAQDKIRGGVASKVPGKASKPTENDLRSPRRPGKDDLAMIIYTSGTTGSSKGVMLSHRNVLSNALACRSIIILHRIDQVLSILPLAHTYEFTIGFIIPLLAGSHIHYLDRPPSATVLLPALKAIRPTIMLSVPLVIEKIYRSSIKPTLEGMKLYSNKFIKPLLIRFAGIKLKKTFGGRIRFFGVGGAPLAAEVESFLKKAKFPYAIGYGLTECAPLLAGCSPSRTFIRSTGPALKGVQLRIADPNPSTGEGEIQARGDNIFKGYYLDQEKTAEAFTEDGWFRTGDLGFVDKKKRVFVRGRIKTMILGASGENIYPEEIEAVLNQSPYVVESLVVEGDTGLTAFVYLKSEVLENLGARIQDGLDAAGELSSRLGTAIANAEKSVASSLGHAFEDAEKKISQLLEGIRKETNTKLSSFSKIHSIKLQEQPFEKTPTQKIKRFLYSKQGRGDKRN</sequence>
<feature type="region of interest" description="Disordered" evidence="4">
    <location>
        <begin position="140"/>
        <end position="177"/>
    </location>
</feature>
<proteinExistence type="predicted"/>
<keyword evidence="2" id="KW-0067">ATP-binding</keyword>
<keyword evidence="1" id="KW-0547">Nucleotide-binding</keyword>
<dbReference type="PROSITE" id="PS00455">
    <property type="entry name" value="AMP_BINDING"/>
    <property type="match status" value="1"/>
</dbReference>
<dbReference type="Gene3D" id="3.30.300.30">
    <property type="match status" value="1"/>
</dbReference>
<name>A0A644TFV9_9ZZZZ</name>
<protein>
    <submittedName>
        <fullName evidence="6">2-succinylbenzoate--CoA ligase</fullName>
        <ecNumber evidence="6">6.2.1.26</ecNumber>
    </submittedName>
</protein>
<dbReference type="Pfam" id="PF00501">
    <property type="entry name" value="AMP-binding"/>
    <property type="match status" value="1"/>
</dbReference>
<dbReference type="GO" id="GO:0016020">
    <property type="term" value="C:membrane"/>
    <property type="evidence" value="ECO:0007669"/>
    <property type="project" value="TreeGrafter"/>
</dbReference>
<dbReference type="AlphaFoldDB" id="A0A644TFV9"/>
<feature type="compositionally biased region" description="Basic and acidic residues" evidence="4">
    <location>
        <begin position="164"/>
        <end position="177"/>
    </location>
</feature>
<evidence type="ECO:0000256" key="3">
    <source>
        <dbReference type="ARBA" id="ARBA00024484"/>
    </source>
</evidence>